<reference evidence="2 3" key="1">
    <citation type="submission" date="2022-01" db="EMBL/GenBank/DDBJ databases">
        <title>Paraglaciecola sp. G1-23.</title>
        <authorList>
            <person name="Jin M.S."/>
            <person name="Han D.M."/>
            <person name="Kim H.M."/>
            <person name="Jeon C.O."/>
        </authorList>
    </citation>
    <scope>NUCLEOTIDE SEQUENCE [LARGE SCALE GENOMIC DNA]</scope>
    <source>
        <strain evidence="2 3">G1-23</strain>
    </source>
</reference>
<organism evidence="2 3">
    <name type="scientific">Paraglaciecola algarum</name>
    <dbReference type="NCBI Taxonomy" id="3050085"/>
    <lineage>
        <taxon>Bacteria</taxon>
        <taxon>Pseudomonadati</taxon>
        <taxon>Pseudomonadota</taxon>
        <taxon>Gammaproteobacteria</taxon>
        <taxon>Alteromonadales</taxon>
        <taxon>Alteromonadaceae</taxon>
        <taxon>Paraglaciecola</taxon>
    </lineage>
</organism>
<dbReference type="Proteomes" id="UP001521137">
    <property type="component" value="Unassembled WGS sequence"/>
</dbReference>
<evidence type="ECO:0000313" key="3">
    <source>
        <dbReference type="Proteomes" id="UP001521137"/>
    </source>
</evidence>
<dbReference type="Pfam" id="PF13416">
    <property type="entry name" value="SBP_bac_8"/>
    <property type="match status" value="1"/>
</dbReference>
<name>A0ABS9D7N5_9ALTE</name>
<dbReference type="SUPFAM" id="SSF53850">
    <property type="entry name" value="Periplasmic binding protein-like II"/>
    <property type="match status" value="1"/>
</dbReference>
<proteinExistence type="predicted"/>
<protein>
    <submittedName>
        <fullName evidence="2">Extracellular solute-binding protein</fullName>
    </submittedName>
</protein>
<evidence type="ECO:0000256" key="1">
    <source>
        <dbReference type="ARBA" id="ARBA00022729"/>
    </source>
</evidence>
<comment type="caution">
    <text evidence="2">The sequence shown here is derived from an EMBL/GenBank/DDBJ whole genome shotgun (WGS) entry which is preliminary data.</text>
</comment>
<dbReference type="InterPro" id="IPR006059">
    <property type="entry name" value="SBP"/>
</dbReference>
<keyword evidence="3" id="KW-1185">Reference proteome</keyword>
<dbReference type="Gene3D" id="3.40.190.10">
    <property type="entry name" value="Periplasmic binding protein-like II"/>
    <property type="match status" value="2"/>
</dbReference>
<keyword evidence="1" id="KW-0732">Signal</keyword>
<dbReference type="RefSeq" id="WP_235312113.1">
    <property type="nucleotide sequence ID" value="NZ_JAKGAS010000004.1"/>
</dbReference>
<dbReference type="PANTHER" id="PTHR30222:SF17">
    <property type="entry name" value="SPERMIDINE_PUTRESCINE-BINDING PERIPLASMIC PROTEIN"/>
    <property type="match status" value="1"/>
</dbReference>
<evidence type="ECO:0000313" key="2">
    <source>
        <dbReference type="EMBL" id="MCF2948375.1"/>
    </source>
</evidence>
<gene>
    <name evidence="2" type="ORF">L0668_09675</name>
</gene>
<dbReference type="EMBL" id="JAKGAS010000004">
    <property type="protein sequence ID" value="MCF2948375.1"/>
    <property type="molecule type" value="Genomic_DNA"/>
</dbReference>
<sequence length="431" mass="47961">MKGNNQNSSQITNTNRRTAMKTIAQAVVGTTAIIHAPYVFAKKRVKLKVLGTHVTLQQELKQQAMEDLGIDLIYEAKGSAAVLQKATVNPQAFDLYEQWSNSIRPLWSSGSIQPIDKKRLTYWDEINPLSKTGKVSTEAKVGAGDAPYKILHIQKDGQLGVNHTDQLSFLPYVHNVDSFGYNTNFIPKGIAYETESWGWLLDPKYAGKVGIVNAPTIGIFDLALAAQAQGLVEFADIGNLTKPEIDKLFALLITLKNQKHFSGFWNSVPESIDFMRTGRVVIESMFSPAVATLNGKGVPVTYAAPKEGYRGWHGVMCLSAASLGQNRDAAYEYMNWWLSGWPGAFIAKQGYYISNPQRSAKFMQQAEWDFWYEGKAASQDLTGTDGKLSVKKGEVRTGGSYIKRFSNVAVWNTAMPTYDYSLQKWYEFISS</sequence>
<dbReference type="PANTHER" id="PTHR30222">
    <property type="entry name" value="SPERMIDINE/PUTRESCINE-BINDING PERIPLASMIC PROTEIN"/>
    <property type="match status" value="1"/>
</dbReference>
<accession>A0ABS9D7N5</accession>